<name>A0A0E9PDD6_ANGAN</name>
<evidence type="ECO:0000313" key="1">
    <source>
        <dbReference type="EMBL" id="JAH01843.1"/>
    </source>
</evidence>
<reference evidence="1" key="2">
    <citation type="journal article" date="2015" name="Fish Shellfish Immunol.">
        <title>Early steps in the European eel (Anguilla anguilla)-Vibrio vulnificus interaction in the gills: Role of the RtxA13 toxin.</title>
        <authorList>
            <person name="Callol A."/>
            <person name="Pajuelo D."/>
            <person name="Ebbesson L."/>
            <person name="Teles M."/>
            <person name="MacKenzie S."/>
            <person name="Amaro C."/>
        </authorList>
    </citation>
    <scope>NUCLEOTIDE SEQUENCE</scope>
</reference>
<sequence length="31" mass="3510">MVISVYYTSCWLVWLALRLSVINAPSVPSKI</sequence>
<accession>A0A0E9PDD6</accession>
<dbReference type="EMBL" id="GBXM01106734">
    <property type="protein sequence ID" value="JAH01843.1"/>
    <property type="molecule type" value="Transcribed_RNA"/>
</dbReference>
<reference evidence="1" key="1">
    <citation type="submission" date="2014-11" db="EMBL/GenBank/DDBJ databases">
        <authorList>
            <person name="Amaro Gonzalez C."/>
        </authorList>
    </citation>
    <scope>NUCLEOTIDE SEQUENCE</scope>
</reference>
<organism evidence="1">
    <name type="scientific">Anguilla anguilla</name>
    <name type="common">European freshwater eel</name>
    <name type="synonym">Muraena anguilla</name>
    <dbReference type="NCBI Taxonomy" id="7936"/>
    <lineage>
        <taxon>Eukaryota</taxon>
        <taxon>Metazoa</taxon>
        <taxon>Chordata</taxon>
        <taxon>Craniata</taxon>
        <taxon>Vertebrata</taxon>
        <taxon>Euteleostomi</taxon>
        <taxon>Actinopterygii</taxon>
        <taxon>Neopterygii</taxon>
        <taxon>Teleostei</taxon>
        <taxon>Anguilliformes</taxon>
        <taxon>Anguillidae</taxon>
        <taxon>Anguilla</taxon>
    </lineage>
</organism>
<protein>
    <submittedName>
        <fullName evidence="1">Uncharacterized protein</fullName>
    </submittedName>
</protein>
<dbReference type="AlphaFoldDB" id="A0A0E9PDD6"/>
<proteinExistence type="predicted"/>